<dbReference type="InterPro" id="IPR000742">
    <property type="entry name" value="EGF"/>
</dbReference>
<dbReference type="Pfam" id="PF12662">
    <property type="entry name" value="cEGF"/>
    <property type="match status" value="3"/>
</dbReference>
<dbReference type="Pfam" id="PF14670">
    <property type="entry name" value="FXa_inhibition"/>
    <property type="match status" value="1"/>
</dbReference>
<keyword evidence="5" id="KW-0677">Repeat</keyword>
<feature type="region of interest" description="Disordered" evidence="10">
    <location>
        <begin position="126"/>
        <end position="150"/>
    </location>
</feature>
<dbReference type="InterPro" id="IPR035976">
    <property type="entry name" value="Sushi/SCR/CCP_sf"/>
</dbReference>
<accession>A0AAQ4EMA7</accession>
<dbReference type="CDD" id="cd00054">
    <property type="entry name" value="EGF_CA"/>
    <property type="match status" value="3"/>
</dbReference>
<feature type="signal peptide" evidence="11">
    <location>
        <begin position="1"/>
        <end position="26"/>
    </location>
</feature>
<gene>
    <name evidence="14" type="ORF">V5799_030709</name>
</gene>
<feature type="chain" id="PRO_5042838427" evidence="11">
    <location>
        <begin position="27"/>
        <end position="642"/>
    </location>
</feature>
<dbReference type="AlphaFoldDB" id="A0AAQ4EMA7"/>
<dbReference type="EMBL" id="JARKHS020013522">
    <property type="protein sequence ID" value="KAK8775944.1"/>
    <property type="molecule type" value="Genomic_DNA"/>
</dbReference>
<sequence length="642" mass="71016">MQATAFATLFTRSALMLVLLLQGCRCRMSKCPSPRPPKNGHVVYHNSESSYVMYKCAPGYKMRGYRSSLCMLGRWDPEPPECVPVKSYDDSDVRANELEVSTQLAPPPTELPDLVATTPCPFRNKASGSVEVKRRSLPQDQARGLHPDRSCRLPPLTGEGVMVVWRQRPDFLSYACEYGRGSSKHATMQCGSGRWDKQHPHCVDADGKPAVVTSEMAQAMNPCEGDFGGCDQLCYFDGQRKFCGCTRGYKPNGTECIDIDECKTEKNRCQKFCFNTVGSFRCGCPDGFKLDADGTTCIDIDECVTNNGGCMEKCENTFGSFICKCETFGHDLASDGKTCIPYWQGRRDYCKVNNGGCSHTCRSGNDAAICSCPSGFRLSANRKTCRDIDECSLGHKKCSRRCVNYPGSYRCDCNAGYLPYGDKGQFCKDVDECQRDNFGCAHKCVNTPGSAYCECLKGYIRGRDGKSCTDIDECAKAEVLKECPGGCVNTEGSYECVKIKTHEDGYYPETEDGGEEGSGYEDTTTFHYDGEVYAVQHTTCQTGFQFTEDGCKDIDECAKWPTPCRYNCENTPGSYRCSCPAGYMLHVDQKDCIDIDECSEGLATCSYQCENTPGSYRCTCPPGYKAHDYNVTECIGEVLSSY</sequence>
<protein>
    <submittedName>
        <fullName evidence="14">Uncharacterized protein</fullName>
    </submittedName>
</protein>
<evidence type="ECO:0000256" key="4">
    <source>
        <dbReference type="ARBA" id="ARBA00022729"/>
    </source>
</evidence>
<evidence type="ECO:0000256" key="6">
    <source>
        <dbReference type="ARBA" id="ARBA00023157"/>
    </source>
</evidence>
<feature type="domain" description="Sushi" evidence="13">
    <location>
        <begin position="29"/>
        <end position="84"/>
    </location>
</feature>
<keyword evidence="9" id="KW-0768">Sushi</keyword>
<dbReference type="Pfam" id="PF07645">
    <property type="entry name" value="EGF_CA"/>
    <property type="match status" value="1"/>
</dbReference>
<dbReference type="PANTHER" id="PTHR47333">
    <property type="entry name" value="VON WILLEBRAND FACTOR C AND EGF DOMAIN-CONTAINING PROTEIN"/>
    <property type="match status" value="1"/>
</dbReference>
<dbReference type="FunFam" id="2.10.25.10:FF:000005">
    <property type="entry name" value="Fibrillin 2"/>
    <property type="match status" value="2"/>
</dbReference>
<keyword evidence="3 8" id="KW-0245">EGF-like domain</keyword>
<dbReference type="InterPro" id="IPR000436">
    <property type="entry name" value="Sushi_SCR_CCP_dom"/>
</dbReference>
<proteinExistence type="predicted"/>
<evidence type="ECO:0000256" key="7">
    <source>
        <dbReference type="ARBA" id="ARBA00023180"/>
    </source>
</evidence>
<feature type="domain" description="EGF-like" evidence="12">
    <location>
        <begin position="594"/>
        <end position="630"/>
    </location>
</feature>
<evidence type="ECO:0000259" key="12">
    <source>
        <dbReference type="PROSITE" id="PS50026"/>
    </source>
</evidence>
<dbReference type="SMART" id="SM00179">
    <property type="entry name" value="EGF_CA"/>
    <property type="match status" value="8"/>
</dbReference>
<feature type="domain" description="EGF-like" evidence="12">
    <location>
        <begin position="429"/>
        <end position="469"/>
    </location>
</feature>
<evidence type="ECO:0000256" key="5">
    <source>
        <dbReference type="ARBA" id="ARBA00022737"/>
    </source>
</evidence>
<evidence type="ECO:0000256" key="3">
    <source>
        <dbReference type="ARBA" id="ARBA00022536"/>
    </source>
</evidence>
<dbReference type="InterPro" id="IPR052080">
    <property type="entry name" value="vWF_C/EGF_Fibrillin"/>
</dbReference>
<dbReference type="InterPro" id="IPR009030">
    <property type="entry name" value="Growth_fac_rcpt_cys_sf"/>
</dbReference>
<keyword evidence="6" id="KW-1015">Disulfide bond</keyword>
<dbReference type="InterPro" id="IPR049883">
    <property type="entry name" value="NOTCH1_EGF-like"/>
</dbReference>
<dbReference type="Proteomes" id="UP001321473">
    <property type="component" value="Unassembled WGS sequence"/>
</dbReference>
<keyword evidence="7" id="KW-0325">Glycoprotein</keyword>
<dbReference type="PROSITE" id="PS01186">
    <property type="entry name" value="EGF_2"/>
    <property type="match status" value="3"/>
</dbReference>
<dbReference type="InterPro" id="IPR018097">
    <property type="entry name" value="EGF_Ca-bd_CS"/>
</dbReference>
<keyword evidence="4 11" id="KW-0732">Signal</keyword>
<dbReference type="PROSITE" id="PS01187">
    <property type="entry name" value="EGF_CA"/>
    <property type="match status" value="3"/>
</dbReference>
<dbReference type="InterPro" id="IPR013032">
    <property type="entry name" value="EGF-like_CS"/>
</dbReference>
<comment type="caution">
    <text evidence="14">The sequence shown here is derived from an EMBL/GenBank/DDBJ whole genome shotgun (WGS) entry which is preliminary data.</text>
</comment>
<dbReference type="SUPFAM" id="SSF57535">
    <property type="entry name" value="Complement control module/SCR domain"/>
    <property type="match status" value="2"/>
</dbReference>
<dbReference type="GO" id="GO:0005576">
    <property type="term" value="C:extracellular region"/>
    <property type="evidence" value="ECO:0007669"/>
    <property type="project" value="UniProtKB-SubCell"/>
</dbReference>
<dbReference type="PANTHER" id="PTHR47333:SF4">
    <property type="entry name" value="EGF-LIKE DOMAIN-CONTAINING PROTEIN"/>
    <property type="match status" value="1"/>
</dbReference>
<dbReference type="FunFam" id="2.10.25.10:FF:000010">
    <property type="entry name" value="Pro-epidermal growth factor"/>
    <property type="match status" value="2"/>
</dbReference>
<evidence type="ECO:0000256" key="1">
    <source>
        <dbReference type="ARBA" id="ARBA00004613"/>
    </source>
</evidence>
<evidence type="ECO:0000256" key="9">
    <source>
        <dbReference type="PROSITE-ProRule" id="PRU00302"/>
    </source>
</evidence>
<dbReference type="Pfam" id="PF12661">
    <property type="entry name" value="hEGF"/>
    <property type="match status" value="1"/>
</dbReference>
<evidence type="ECO:0000256" key="11">
    <source>
        <dbReference type="SAM" id="SignalP"/>
    </source>
</evidence>
<comment type="caution">
    <text evidence="8">Lacks conserved residue(s) required for the propagation of feature annotation.</text>
</comment>
<dbReference type="GO" id="GO:0005509">
    <property type="term" value="F:calcium ion binding"/>
    <property type="evidence" value="ECO:0007669"/>
    <property type="project" value="InterPro"/>
</dbReference>
<dbReference type="SUPFAM" id="SSF57184">
    <property type="entry name" value="Growth factor receptor domain"/>
    <property type="match status" value="1"/>
</dbReference>
<dbReference type="PROSITE" id="PS50026">
    <property type="entry name" value="EGF_3"/>
    <property type="match status" value="3"/>
</dbReference>
<dbReference type="PROSITE" id="PS50923">
    <property type="entry name" value="SUSHI"/>
    <property type="match status" value="1"/>
</dbReference>
<dbReference type="FunFam" id="2.10.25.10:FF:000037">
    <property type="entry name" value="Signal peptide, CUB domain and EGF-like domain-containing 2"/>
    <property type="match status" value="1"/>
</dbReference>
<dbReference type="InterPro" id="IPR000152">
    <property type="entry name" value="EGF-type_Asp/Asn_hydroxyl_site"/>
</dbReference>
<dbReference type="Gene3D" id="2.10.25.10">
    <property type="entry name" value="Laminin"/>
    <property type="match status" value="9"/>
</dbReference>
<feature type="domain" description="EGF-like" evidence="12">
    <location>
        <begin position="553"/>
        <end position="593"/>
    </location>
</feature>
<dbReference type="SUPFAM" id="SSF57196">
    <property type="entry name" value="EGF/Laminin"/>
    <property type="match status" value="5"/>
</dbReference>
<keyword evidence="2" id="KW-0964">Secreted</keyword>
<dbReference type="Gene3D" id="2.10.70.10">
    <property type="entry name" value="Complement Module, domain 1"/>
    <property type="match status" value="1"/>
</dbReference>
<keyword evidence="15" id="KW-1185">Reference proteome</keyword>
<name>A0AAQ4EMA7_AMBAM</name>
<comment type="subcellular location">
    <subcellularLocation>
        <location evidence="1">Secreted</location>
    </subcellularLocation>
</comment>
<dbReference type="InterPro" id="IPR001881">
    <property type="entry name" value="EGF-like_Ca-bd_dom"/>
</dbReference>
<evidence type="ECO:0000256" key="8">
    <source>
        <dbReference type="PROSITE-ProRule" id="PRU00076"/>
    </source>
</evidence>
<dbReference type="SMART" id="SM00181">
    <property type="entry name" value="EGF"/>
    <property type="match status" value="8"/>
</dbReference>
<dbReference type="CDD" id="cd00033">
    <property type="entry name" value="CCP"/>
    <property type="match status" value="1"/>
</dbReference>
<evidence type="ECO:0000256" key="10">
    <source>
        <dbReference type="SAM" id="MobiDB-lite"/>
    </source>
</evidence>
<organism evidence="14 15">
    <name type="scientific">Amblyomma americanum</name>
    <name type="common">Lone star tick</name>
    <dbReference type="NCBI Taxonomy" id="6943"/>
    <lineage>
        <taxon>Eukaryota</taxon>
        <taxon>Metazoa</taxon>
        <taxon>Ecdysozoa</taxon>
        <taxon>Arthropoda</taxon>
        <taxon>Chelicerata</taxon>
        <taxon>Arachnida</taxon>
        <taxon>Acari</taxon>
        <taxon>Parasitiformes</taxon>
        <taxon>Ixodida</taxon>
        <taxon>Ixodoidea</taxon>
        <taxon>Ixodidae</taxon>
        <taxon>Amblyomminae</taxon>
        <taxon>Amblyomma</taxon>
    </lineage>
</organism>
<evidence type="ECO:0000313" key="14">
    <source>
        <dbReference type="EMBL" id="KAK8775944.1"/>
    </source>
</evidence>
<evidence type="ECO:0000313" key="15">
    <source>
        <dbReference type="Proteomes" id="UP001321473"/>
    </source>
</evidence>
<evidence type="ECO:0000259" key="13">
    <source>
        <dbReference type="PROSITE" id="PS50923"/>
    </source>
</evidence>
<dbReference type="PROSITE" id="PS00010">
    <property type="entry name" value="ASX_HYDROXYL"/>
    <property type="match status" value="4"/>
</dbReference>
<dbReference type="InterPro" id="IPR026823">
    <property type="entry name" value="cEGF"/>
</dbReference>
<dbReference type="FunFam" id="2.10.25.10:FF:000017">
    <property type="entry name" value="latent-transforming growth factor beta-binding protein 4 isoform X1"/>
    <property type="match status" value="1"/>
</dbReference>
<evidence type="ECO:0000256" key="2">
    <source>
        <dbReference type="ARBA" id="ARBA00022525"/>
    </source>
</evidence>
<dbReference type="SMART" id="SM00032">
    <property type="entry name" value="CCP"/>
    <property type="match status" value="2"/>
</dbReference>
<reference evidence="14 15" key="1">
    <citation type="journal article" date="2023" name="Arcadia Sci">
        <title>De novo assembly of a long-read Amblyomma americanum tick genome.</title>
        <authorList>
            <person name="Chou S."/>
            <person name="Poskanzer K.E."/>
            <person name="Rollins M."/>
            <person name="Thuy-Boun P.S."/>
        </authorList>
    </citation>
    <scope>NUCLEOTIDE SEQUENCE [LARGE SCALE GENOMIC DNA]</scope>
    <source>
        <strain evidence="14">F_SG_1</strain>
        <tissue evidence="14">Salivary glands</tissue>
    </source>
</reference>
<dbReference type="Pfam" id="PF00084">
    <property type="entry name" value="Sushi"/>
    <property type="match status" value="1"/>
</dbReference>